<sequence>MQAYALDKDGVSRPKAAPRLCSAEPDKWPTDVIPKLPCYIGNFRHIKLFSRGVSMSVFRERPAFYYTAVGLLVTYIILTLISLVSHRDVSGADQFFYLKHIGMIFLNIYFLSSKNRFLNYLALVWLIVLPFERYVEIYSLVSSGSASLWDLIANIDELRIVVLMVVVLVLVSKLAVDRYVNPKVIAE</sequence>
<feature type="transmembrane region" description="Helical" evidence="1">
    <location>
        <begin position="95"/>
        <end position="111"/>
    </location>
</feature>
<dbReference type="EMBL" id="WKJK01000009">
    <property type="protein sequence ID" value="MRW92023.1"/>
    <property type="molecule type" value="Genomic_DNA"/>
</dbReference>
<dbReference type="AlphaFoldDB" id="A0A6I2L285"/>
<evidence type="ECO:0000313" key="2">
    <source>
        <dbReference type="EMBL" id="MRW92023.1"/>
    </source>
</evidence>
<evidence type="ECO:0000256" key="1">
    <source>
        <dbReference type="SAM" id="Phobius"/>
    </source>
</evidence>
<proteinExistence type="predicted"/>
<protein>
    <submittedName>
        <fullName evidence="2">Uncharacterized protein</fullName>
    </submittedName>
</protein>
<dbReference type="Proteomes" id="UP000433309">
    <property type="component" value="Unassembled WGS sequence"/>
</dbReference>
<organism evidence="2 3">
    <name type="scientific">Duganella guangzhouensis</name>
    <dbReference type="NCBI Taxonomy" id="2666084"/>
    <lineage>
        <taxon>Bacteria</taxon>
        <taxon>Pseudomonadati</taxon>
        <taxon>Pseudomonadota</taxon>
        <taxon>Betaproteobacteria</taxon>
        <taxon>Burkholderiales</taxon>
        <taxon>Oxalobacteraceae</taxon>
        <taxon>Telluria group</taxon>
        <taxon>Duganella</taxon>
    </lineage>
</organism>
<feature type="transmembrane region" description="Helical" evidence="1">
    <location>
        <begin position="158"/>
        <end position="176"/>
    </location>
</feature>
<feature type="transmembrane region" description="Helical" evidence="1">
    <location>
        <begin position="118"/>
        <end position="138"/>
    </location>
</feature>
<keyword evidence="1" id="KW-1133">Transmembrane helix</keyword>
<comment type="caution">
    <text evidence="2">The sequence shown here is derived from an EMBL/GenBank/DDBJ whole genome shotgun (WGS) entry which is preliminary data.</text>
</comment>
<name>A0A6I2L285_9BURK</name>
<dbReference type="RefSeq" id="WP_154379002.1">
    <property type="nucleotide sequence ID" value="NZ_WKJK01000009.1"/>
</dbReference>
<keyword evidence="1" id="KW-0812">Transmembrane</keyword>
<gene>
    <name evidence="2" type="ORF">GJ699_18680</name>
</gene>
<keyword evidence="3" id="KW-1185">Reference proteome</keyword>
<evidence type="ECO:0000313" key="3">
    <source>
        <dbReference type="Proteomes" id="UP000433309"/>
    </source>
</evidence>
<keyword evidence="1" id="KW-0472">Membrane</keyword>
<accession>A0A6I2L285</accession>
<feature type="transmembrane region" description="Helical" evidence="1">
    <location>
        <begin position="63"/>
        <end position="83"/>
    </location>
</feature>
<reference evidence="2 3" key="1">
    <citation type="submission" date="2019-11" db="EMBL/GenBank/DDBJ databases">
        <title>Novel species isolated from a subtropical stream in China.</title>
        <authorList>
            <person name="Lu H."/>
        </authorList>
    </citation>
    <scope>NUCLEOTIDE SEQUENCE [LARGE SCALE GENOMIC DNA]</scope>
    <source>
        <strain evidence="2 3">FT80W</strain>
    </source>
</reference>